<reference evidence="1" key="1">
    <citation type="journal article" date="2020" name="Mol. Plant Microbe Interact.">
        <title>Genome Sequence of the Biocontrol Agent Coniothyrium minitans strain Conio (IMI 134523).</title>
        <authorList>
            <person name="Patel D."/>
            <person name="Shittu T.A."/>
            <person name="Baroncelli R."/>
            <person name="Muthumeenakshi S."/>
            <person name="Osborne T.H."/>
            <person name="Janganan T.K."/>
            <person name="Sreenivasaprasad S."/>
        </authorList>
    </citation>
    <scope>NUCLEOTIDE SEQUENCE</scope>
    <source>
        <strain evidence="1">Conio</strain>
    </source>
</reference>
<protein>
    <submittedName>
        <fullName evidence="1">Uncharacterized protein</fullName>
    </submittedName>
</protein>
<proteinExistence type="predicted"/>
<organism evidence="1 2">
    <name type="scientific">Paraphaeosphaeria minitans</name>
    <dbReference type="NCBI Taxonomy" id="565426"/>
    <lineage>
        <taxon>Eukaryota</taxon>
        <taxon>Fungi</taxon>
        <taxon>Dikarya</taxon>
        <taxon>Ascomycota</taxon>
        <taxon>Pezizomycotina</taxon>
        <taxon>Dothideomycetes</taxon>
        <taxon>Pleosporomycetidae</taxon>
        <taxon>Pleosporales</taxon>
        <taxon>Massarineae</taxon>
        <taxon>Didymosphaeriaceae</taxon>
        <taxon>Paraphaeosphaeria</taxon>
    </lineage>
</organism>
<evidence type="ECO:0000313" key="1">
    <source>
        <dbReference type="EMBL" id="KAF9741137.1"/>
    </source>
</evidence>
<dbReference type="AlphaFoldDB" id="A0A9P6GSM8"/>
<keyword evidence="2" id="KW-1185">Reference proteome</keyword>
<name>A0A9P6GSM8_9PLEO</name>
<dbReference type="Proteomes" id="UP000756921">
    <property type="component" value="Unassembled WGS sequence"/>
</dbReference>
<accession>A0A9P6GSM8</accession>
<gene>
    <name evidence="1" type="ORF">PMIN01_00676</name>
</gene>
<comment type="caution">
    <text evidence="1">The sequence shown here is derived from an EMBL/GenBank/DDBJ whole genome shotgun (WGS) entry which is preliminary data.</text>
</comment>
<dbReference type="EMBL" id="WJXW01000001">
    <property type="protein sequence ID" value="KAF9741137.1"/>
    <property type="molecule type" value="Genomic_DNA"/>
</dbReference>
<sequence>MCTTLPQTCTICHRTIKYTPTLCAAAETQEGGFLACKAGSENNREEVVRTTCAGKGGQCLKESVLGAGEGQVRC</sequence>
<evidence type="ECO:0000313" key="2">
    <source>
        <dbReference type="Proteomes" id="UP000756921"/>
    </source>
</evidence>